<evidence type="ECO:0000256" key="2">
    <source>
        <dbReference type="ARBA" id="ARBA00022679"/>
    </source>
</evidence>
<evidence type="ECO:0000256" key="8">
    <source>
        <dbReference type="RuleBase" id="RU004279"/>
    </source>
</evidence>
<dbReference type="Gene3D" id="1.10.1790.20">
    <property type="match status" value="1"/>
</dbReference>
<gene>
    <name evidence="7" type="primary">rpoC</name>
    <name evidence="11" type="ORF">A2755_02190</name>
</gene>
<accession>A0A1F8DRG5</accession>
<feature type="binding site" evidence="7">
    <location>
        <position position="901"/>
    </location>
    <ligand>
        <name>Zn(2+)</name>
        <dbReference type="ChEBI" id="CHEBI:29105"/>
        <label>2</label>
    </ligand>
</feature>
<feature type="binding site" evidence="7">
    <location>
        <position position="492"/>
    </location>
    <ligand>
        <name>Mg(2+)</name>
        <dbReference type="ChEBI" id="CHEBI:18420"/>
    </ligand>
</feature>
<dbReference type="Pfam" id="PF00623">
    <property type="entry name" value="RNA_pol_Rpb1_2"/>
    <property type="match status" value="1"/>
</dbReference>
<dbReference type="Gene3D" id="2.40.40.20">
    <property type="match status" value="1"/>
</dbReference>
<feature type="binding site" evidence="7">
    <location>
        <position position="73"/>
    </location>
    <ligand>
        <name>Zn(2+)</name>
        <dbReference type="ChEBI" id="CHEBI:29105"/>
        <label>1</label>
    </ligand>
</feature>
<dbReference type="GO" id="GO:0006351">
    <property type="term" value="P:DNA-templated transcription"/>
    <property type="evidence" value="ECO:0007669"/>
    <property type="project" value="UniProtKB-UniRule"/>
</dbReference>
<dbReference type="GO" id="GO:0008270">
    <property type="term" value="F:zinc ion binding"/>
    <property type="evidence" value="ECO:0007669"/>
    <property type="project" value="UniProtKB-UniRule"/>
</dbReference>
<dbReference type="Pfam" id="PF04983">
    <property type="entry name" value="RNA_pol_Rpb1_3"/>
    <property type="match status" value="1"/>
</dbReference>
<dbReference type="PANTHER" id="PTHR19376">
    <property type="entry name" value="DNA-DIRECTED RNA POLYMERASE"/>
    <property type="match status" value="1"/>
</dbReference>
<evidence type="ECO:0000256" key="9">
    <source>
        <dbReference type="SAM" id="Coils"/>
    </source>
</evidence>
<dbReference type="Gene3D" id="4.10.860.120">
    <property type="entry name" value="RNA polymerase II, clamp domain"/>
    <property type="match status" value="1"/>
</dbReference>
<dbReference type="Proteomes" id="UP000177029">
    <property type="component" value="Unassembled WGS sequence"/>
</dbReference>
<dbReference type="SUPFAM" id="SSF64484">
    <property type="entry name" value="beta and beta-prime subunits of DNA dependent RNA-polymerase"/>
    <property type="match status" value="1"/>
</dbReference>
<dbReference type="NCBIfam" id="TIGR02386">
    <property type="entry name" value="rpoC_TIGR"/>
    <property type="match status" value="1"/>
</dbReference>
<keyword evidence="4 7" id="KW-0479">Metal-binding</keyword>
<comment type="similarity">
    <text evidence="7 8">Belongs to the RNA polymerase beta' chain family.</text>
</comment>
<keyword evidence="9" id="KW-0175">Coiled coil</keyword>
<dbReference type="InterPro" id="IPR045867">
    <property type="entry name" value="DNA-dir_RpoC_beta_prime"/>
</dbReference>
<keyword evidence="1 7" id="KW-0240">DNA-directed RNA polymerase</keyword>
<feature type="binding site" evidence="7">
    <location>
        <position position="494"/>
    </location>
    <ligand>
        <name>Mg(2+)</name>
        <dbReference type="ChEBI" id="CHEBI:18420"/>
    </ligand>
</feature>
<dbReference type="Gene3D" id="1.10.274.100">
    <property type="entry name" value="RNA polymerase Rpb1, domain 3"/>
    <property type="match status" value="2"/>
</dbReference>
<dbReference type="Pfam" id="PF04998">
    <property type="entry name" value="RNA_pol_Rpb1_5"/>
    <property type="match status" value="1"/>
</dbReference>
<dbReference type="InterPro" id="IPR007080">
    <property type="entry name" value="RNA_pol_Rpb1_1"/>
</dbReference>
<dbReference type="Gene3D" id="1.10.150.390">
    <property type="match status" value="1"/>
</dbReference>
<feature type="domain" description="RNA polymerase N-terminal" evidence="10">
    <location>
        <begin position="266"/>
        <end position="546"/>
    </location>
</feature>
<dbReference type="CDD" id="cd01609">
    <property type="entry name" value="RNAP_beta'_N"/>
    <property type="match status" value="1"/>
</dbReference>
<evidence type="ECO:0000313" key="11">
    <source>
        <dbReference type="EMBL" id="OGM91194.1"/>
    </source>
</evidence>
<feature type="coiled-coil region" evidence="9">
    <location>
        <begin position="211"/>
        <end position="240"/>
    </location>
</feature>
<comment type="caution">
    <text evidence="11">The sequence shown here is derived from an EMBL/GenBank/DDBJ whole genome shotgun (WGS) entry which is preliminary data.</text>
</comment>
<comment type="function">
    <text evidence="7 8">DNA-dependent RNA polymerase catalyzes the transcription of DNA into RNA using the four ribonucleoside triphosphates as substrates.</text>
</comment>
<dbReference type="InterPro" id="IPR007081">
    <property type="entry name" value="RNA_pol_Rpb1_5"/>
</dbReference>
<protein>
    <recommendedName>
        <fullName evidence="7">DNA-directed RNA polymerase subunit beta'</fullName>
        <shortName evidence="7">RNAP subunit beta'</shortName>
        <ecNumber evidence="7">2.7.7.6</ecNumber>
    </recommendedName>
    <alternativeName>
        <fullName evidence="7">RNA polymerase subunit beta'</fullName>
    </alternativeName>
    <alternativeName>
        <fullName evidence="7">Transcriptase subunit beta'</fullName>
    </alternativeName>
</protein>
<feature type="binding site" evidence="7">
    <location>
        <position position="496"/>
    </location>
    <ligand>
        <name>Mg(2+)</name>
        <dbReference type="ChEBI" id="CHEBI:18420"/>
    </ligand>
</feature>
<evidence type="ECO:0000313" key="12">
    <source>
        <dbReference type="Proteomes" id="UP000177029"/>
    </source>
</evidence>
<dbReference type="InterPro" id="IPR007083">
    <property type="entry name" value="RNA_pol_Rpb1_4"/>
</dbReference>
<feature type="binding site" evidence="7">
    <location>
        <position position="60"/>
    </location>
    <ligand>
        <name>Zn(2+)</name>
        <dbReference type="ChEBI" id="CHEBI:29105"/>
        <label>1</label>
    </ligand>
</feature>
<dbReference type="GO" id="GO:0000287">
    <property type="term" value="F:magnesium ion binding"/>
    <property type="evidence" value="ECO:0007669"/>
    <property type="project" value="UniProtKB-UniRule"/>
</dbReference>
<feature type="binding site" evidence="7">
    <location>
        <position position="76"/>
    </location>
    <ligand>
        <name>Zn(2+)</name>
        <dbReference type="ChEBI" id="CHEBI:29105"/>
        <label>1</label>
    </ligand>
</feature>
<evidence type="ECO:0000256" key="5">
    <source>
        <dbReference type="ARBA" id="ARBA00023163"/>
    </source>
</evidence>
<keyword evidence="7" id="KW-0862">Zinc</keyword>
<dbReference type="InterPro" id="IPR000722">
    <property type="entry name" value="RNA_pol_asu"/>
</dbReference>
<dbReference type="GO" id="GO:0000428">
    <property type="term" value="C:DNA-directed RNA polymerase complex"/>
    <property type="evidence" value="ECO:0007669"/>
    <property type="project" value="UniProtKB-KW"/>
</dbReference>
<dbReference type="InterPro" id="IPR007066">
    <property type="entry name" value="RNA_pol_Rpb1_3"/>
</dbReference>
<evidence type="ECO:0000259" key="10">
    <source>
        <dbReference type="SMART" id="SM00663"/>
    </source>
</evidence>
<dbReference type="GO" id="GO:0003899">
    <property type="term" value="F:DNA-directed RNA polymerase activity"/>
    <property type="evidence" value="ECO:0007669"/>
    <property type="project" value="UniProtKB-UniRule"/>
</dbReference>
<name>A0A1F8DRG5_9BACT</name>
<dbReference type="HAMAP" id="MF_01322">
    <property type="entry name" value="RNApol_bact_RpoC"/>
    <property type="match status" value="1"/>
</dbReference>
<proteinExistence type="inferred from homology"/>
<dbReference type="Pfam" id="PF04997">
    <property type="entry name" value="RNA_pol_Rpb1_1"/>
    <property type="match status" value="1"/>
</dbReference>
<dbReference type="Pfam" id="PF05000">
    <property type="entry name" value="RNA_pol_Rpb1_4"/>
    <property type="match status" value="1"/>
</dbReference>
<feature type="binding site" evidence="7">
    <location>
        <position position="820"/>
    </location>
    <ligand>
        <name>Zn(2+)</name>
        <dbReference type="ChEBI" id="CHEBI:29105"/>
        <label>2</label>
    </ligand>
</feature>
<dbReference type="InterPro" id="IPR006592">
    <property type="entry name" value="RNA_pol_N"/>
</dbReference>
<evidence type="ECO:0000256" key="3">
    <source>
        <dbReference type="ARBA" id="ARBA00022695"/>
    </source>
</evidence>
<comment type="catalytic activity">
    <reaction evidence="6 7 8">
        <text>RNA(n) + a ribonucleoside 5'-triphosphate = RNA(n+1) + diphosphate</text>
        <dbReference type="Rhea" id="RHEA:21248"/>
        <dbReference type="Rhea" id="RHEA-COMP:14527"/>
        <dbReference type="Rhea" id="RHEA-COMP:17342"/>
        <dbReference type="ChEBI" id="CHEBI:33019"/>
        <dbReference type="ChEBI" id="CHEBI:61557"/>
        <dbReference type="ChEBI" id="CHEBI:140395"/>
        <dbReference type="EC" id="2.7.7.6"/>
    </reaction>
</comment>
<evidence type="ECO:0000256" key="7">
    <source>
        <dbReference type="HAMAP-Rule" id="MF_01322"/>
    </source>
</evidence>
<comment type="cofactor">
    <cofactor evidence="7">
        <name>Zn(2+)</name>
        <dbReference type="ChEBI" id="CHEBI:29105"/>
    </cofactor>
    <text evidence="7">Binds 2 Zn(2+) ions per subunit.</text>
</comment>
<dbReference type="InterPro" id="IPR012754">
    <property type="entry name" value="DNA-dir_RpoC_beta_prime_bact"/>
</dbReference>
<dbReference type="InterPro" id="IPR038120">
    <property type="entry name" value="Rpb1_funnel_sf"/>
</dbReference>
<reference evidence="11 12" key="1">
    <citation type="journal article" date="2016" name="Nat. Commun.">
        <title>Thousands of microbial genomes shed light on interconnected biogeochemical processes in an aquifer system.</title>
        <authorList>
            <person name="Anantharaman K."/>
            <person name="Brown C.T."/>
            <person name="Hug L.A."/>
            <person name="Sharon I."/>
            <person name="Castelle C.J."/>
            <person name="Probst A.J."/>
            <person name="Thomas B.C."/>
            <person name="Singh A."/>
            <person name="Wilkins M.J."/>
            <person name="Karaoz U."/>
            <person name="Brodie E.L."/>
            <person name="Williams K.H."/>
            <person name="Hubbard S.S."/>
            <person name="Banfield J.F."/>
        </authorList>
    </citation>
    <scope>NUCLEOTIDE SEQUENCE [LARGE SCALE GENOMIC DNA]</scope>
</reference>
<dbReference type="PANTHER" id="PTHR19376:SF54">
    <property type="entry name" value="DNA-DIRECTED RNA POLYMERASE SUBUNIT BETA"/>
    <property type="match status" value="1"/>
</dbReference>
<dbReference type="Gene3D" id="1.10.132.30">
    <property type="match status" value="1"/>
</dbReference>
<feature type="binding site" evidence="7">
    <location>
        <position position="58"/>
    </location>
    <ligand>
        <name>Zn(2+)</name>
        <dbReference type="ChEBI" id="CHEBI:29105"/>
        <label>1</label>
    </ligand>
</feature>
<dbReference type="EC" id="2.7.7.6" evidence="7"/>
<feature type="binding site" evidence="7">
    <location>
        <position position="898"/>
    </location>
    <ligand>
        <name>Zn(2+)</name>
        <dbReference type="ChEBI" id="CHEBI:29105"/>
        <label>2</label>
    </ligand>
</feature>
<evidence type="ECO:0000256" key="4">
    <source>
        <dbReference type="ARBA" id="ARBA00022723"/>
    </source>
</evidence>
<keyword evidence="7" id="KW-0460">Magnesium</keyword>
<dbReference type="SMART" id="SM00663">
    <property type="entry name" value="RPOLA_N"/>
    <property type="match status" value="1"/>
</dbReference>
<keyword evidence="2 7" id="KW-0808">Transferase</keyword>
<comment type="cofactor">
    <cofactor evidence="7">
        <name>Mg(2+)</name>
        <dbReference type="ChEBI" id="CHEBI:18420"/>
    </cofactor>
    <text evidence="7">Binds 1 Mg(2+) ion per subunit.</text>
</comment>
<feature type="binding site" evidence="7">
    <location>
        <position position="891"/>
    </location>
    <ligand>
        <name>Zn(2+)</name>
        <dbReference type="ChEBI" id="CHEBI:29105"/>
        <label>2</label>
    </ligand>
</feature>
<evidence type="ECO:0000256" key="1">
    <source>
        <dbReference type="ARBA" id="ARBA00022478"/>
    </source>
</evidence>
<comment type="subunit">
    <text evidence="7">The RNAP catalytic core consists of 2 alpha, 1 beta, 1 beta' and 1 omega subunit. When a sigma factor is associated with the core the holoenzyme is formed, which can initiate transcription.</text>
</comment>
<dbReference type="STRING" id="1802555.A2755_02190"/>
<dbReference type="EMBL" id="MGIP01000011">
    <property type="protein sequence ID" value="OGM91194.1"/>
    <property type="molecule type" value="Genomic_DNA"/>
</dbReference>
<keyword evidence="3 7" id="KW-0548">Nucleotidyltransferase</keyword>
<dbReference type="InterPro" id="IPR044893">
    <property type="entry name" value="RNA_pol_Rpb1_clamp_domain"/>
</dbReference>
<organism evidence="11 12">
    <name type="scientific">Candidatus Wolfebacteria bacterium RIFCSPHIGHO2_01_FULL_48_22</name>
    <dbReference type="NCBI Taxonomy" id="1802555"/>
    <lineage>
        <taxon>Bacteria</taxon>
        <taxon>Candidatus Wolfeibacteriota</taxon>
    </lineage>
</organism>
<dbReference type="GO" id="GO:0003677">
    <property type="term" value="F:DNA binding"/>
    <property type="evidence" value="ECO:0007669"/>
    <property type="project" value="UniProtKB-UniRule"/>
</dbReference>
<dbReference type="InterPro" id="IPR042102">
    <property type="entry name" value="RNA_pol_Rpb1_3_sf"/>
</dbReference>
<sequence length="1196" mass="134099">MTSDFDYLRLKIPSPEEITAMSYGEITKPETINYRTQRPEKDGLFSERIFGPTKDYKCYCGKFKGLRYKGTICDKCGVEVTRAIVRRERMGHIKLAAPAAHIWFLKTGNSKIGLFFDAPISKLEKVVYYAAYIVTQVNEDKRKEMLTNLKQEFKAKQKDTKSDDEQKTLDDAFEKAKDFLTRVRPGSVLQEMEYFDYARKFGDVFEAHTGAEALQKVLERVNIKKEIAETQTALEHFKRKDGTQEKKLMNKLRVLHAFSKNGIRPEWMILTVLPVLPPDLRPMVPLDGNRFASSDLNDLYRRVINRNNRLQKLIELKAPEIIIMNEKRMLQEAVDALIDNTARYGRQQMSSQNRPLKSLADILKGKQGRFRQNLLGKRVDYSGRSVIVVGPELRLNECGLPKRMALELFKPFVIHEILERAMAHNLKNANRLIEQGIPEVWEILEEVIQNKAVLLNRAPTLHRLGIQAFKPVLIEDLAVRIPPMVCAAFNADFDGDQMAVHLPLSDEAQDEAWTRMLSSKNIIRPANGDPITAPSQDIVLGCYYMTNIVDTRKNASDPVRAFADAHEALMSLEFGNIRINEPIKVGSVASDITSAGRLIFNTIVPPEFGFVNDVMNKKNLEKLVAKYIDLFGLETAWNFLDAIKKMGFTHASLSGITWSIFDLKIPPEKRGIIEAAKKDVEKIEEQYEQGFFDLEEKKARSNQAWNQAKKKIEQVVPAALMQDPFNPIHNIINSKARGSWEQAVQMMGMKGLVTNPQGETIELPVISSYKEGLSVLEFFINTHGARKGLTDTALKTASAGYLTRRMADVGQGIVINRTDCKTSEGVEVDRKTGDAYGFNYATRLFGRVLASNVKVGNKVIAKAGEVIDRPKAEEIEKSGVESVILRSPITCKSLYGVCSQCYGLDLGKLQPIQIGESVGIVAAQSIGEPGTQLTLRTFHTGGVAEKDITSGLPRIEEILEARPPKGRALLSKEDGEVIDIEDKGTQRIIKVKSLRVASTGKQVTAKNKKKTAHIAEYPAVRNVMLYVKIGDMVKKGDQLFEGSVDLKELFQLRGKEAVEKYVINEVQKIYVSNGSIISDKHIEIIVKQMFSRVMIKEGGDSSFIVGQVVEKPRFLEVNRALKARGKMPAKAKQLLLGITRVSLTTDSFLSAASFQETARVLVAAATECRVDKLRGLKENVIIGRFMPAGTGKKRVE</sequence>
<dbReference type="Gene3D" id="1.10.40.90">
    <property type="match status" value="1"/>
</dbReference>
<evidence type="ECO:0000256" key="6">
    <source>
        <dbReference type="ARBA" id="ARBA00048552"/>
    </source>
</evidence>
<dbReference type="Gene3D" id="2.40.50.100">
    <property type="match status" value="1"/>
</dbReference>
<dbReference type="CDD" id="cd02655">
    <property type="entry name" value="RNAP_beta'_C"/>
    <property type="match status" value="1"/>
</dbReference>
<dbReference type="AlphaFoldDB" id="A0A1F8DRG5"/>
<keyword evidence="5 7" id="KW-0804">Transcription</keyword>